<organism evidence="1 2">
    <name type="scientific">Candidatus Wolfebacteria bacterium GW2011_GWC2_39_22</name>
    <dbReference type="NCBI Taxonomy" id="1619013"/>
    <lineage>
        <taxon>Bacteria</taxon>
        <taxon>Candidatus Wolfeibacteriota</taxon>
    </lineage>
</organism>
<evidence type="ECO:0000313" key="1">
    <source>
        <dbReference type="EMBL" id="KKR12748.1"/>
    </source>
</evidence>
<dbReference type="EMBL" id="LBWR01000001">
    <property type="protein sequence ID" value="KKR12748.1"/>
    <property type="molecule type" value="Genomic_DNA"/>
</dbReference>
<dbReference type="Gene3D" id="3.40.1160.10">
    <property type="entry name" value="Acetylglutamate kinase-like"/>
    <property type="match status" value="1"/>
</dbReference>
<reference evidence="1 2" key="1">
    <citation type="journal article" date="2015" name="Nature">
        <title>rRNA introns, odd ribosomes, and small enigmatic genomes across a large radiation of phyla.</title>
        <authorList>
            <person name="Brown C.T."/>
            <person name="Hug L.A."/>
            <person name="Thomas B.C."/>
            <person name="Sharon I."/>
            <person name="Castelle C.J."/>
            <person name="Singh A."/>
            <person name="Wilkins M.J."/>
            <person name="Williams K.H."/>
            <person name="Banfield J.F."/>
        </authorList>
    </citation>
    <scope>NUCLEOTIDE SEQUENCE [LARGE SCALE GENOMIC DNA]</scope>
</reference>
<proteinExistence type="predicted"/>
<dbReference type="Proteomes" id="UP000034665">
    <property type="component" value="Unassembled WGS sequence"/>
</dbReference>
<dbReference type="AlphaFoldDB" id="A0A0G0NBA0"/>
<dbReference type="InterPro" id="IPR036393">
    <property type="entry name" value="AceGlu_kinase-like_sf"/>
</dbReference>
<dbReference type="STRING" id="1619013.UT41_C0001G0292"/>
<protein>
    <submittedName>
        <fullName evidence="1">Uncharacterized protein</fullName>
    </submittedName>
</protein>
<comment type="caution">
    <text evidence="1">The sequence shown here is derived from an EMBL/GenBank/DDBJ whole genome shotgun (WGS) entry which is preliminary data.</text>
</comment>
<name>A0A0G0NBA0_9BACT</name>
<sequence length="153" mass="17273">MNKTAFVKISGDLISREDVLDWIRVLTQDYFVVVCSGGGTQINKAFEERGIPVVFGPLGREIERFEDRQFAREILEKNQAEIQDLLQAKQIQATVVIPVLDIGSVLCHVNGDVYVLAAYLGFDALYVLTLEDRVVKKTEEFKMYPKVTVVGFD</sequence>
<gene>
    <name evidence="1" type="ORF">UT41_C0001G0292</name>
</gene>
<accession>A0A0G0NBA0</accession>
<dbReference type="SUPFAM" id="SSF53633">
    <property type="entry name" value="Carbamate kinase-like"/>
    <property type="match status" value="1"/>
</dbReference>
<evidence type="ECO:0000313" key="2">
    <source>
        <dbReference type="Proteomes" id="UP000034665"/>
    </source>
</evidence>